<feature type="transmembrane region" description="Helical" evidence="2">
    <location>
        <begin position="235"/>
        <end position="255"/>
    </location>
</feature>
<dbReference type="RefSeq" id="WP_131283091.1">
    <property type="nucleotide sequence ID" value="NZ_RXLP01000004.1"/>
</dbReference>
<dbReference type="EMBL" id="RXLP01000004">
    <property type="protein sequence ID" value="TCD54741.1"/>
    <property type="molecule type" value="Genomic_DNA"/>
</dbReference>
<proteinExistence type="predicted"/>
<evidence type="ECO:0000313" key="4">
    <source>
        <dbReference type="Proteomes" id="UP000291289"/>
    </source>
</evidence>
<organism evidence="3 4">
    <name type="scientific">Alloscardovia theropitheci</name>
    <dbReference type="NCBI Taxonomy" id="2496842"/>
    <lineage>
        <taxon>Bacteria</taxon>
        <taxon>Bacillati</taxon>
        <taxon>Actinomycetota</taxon>
        <taxon>Actinomycetes</taxon>
        <taxon>Bifidobacteriales</taxon>
        <taxon>Bifidobacteriaceae</taxon>
        <taxon>Alloscardovia</taxon>
    </lineage>
</organism>
<keyword evidence="2" id="KW-1133">Transmembrane helix</keyword>
<dbReference type="AlphaFoldDB" id="A0A4R0QYL3"/>
<feature type="transmembrane region" description="Helical" evidence="2">
    <location>
        <begin position="151"/>
        <end position="169"/>
    </location>
</feature>
<evidence type="ECO:0000256" key="2">
    <source>
        <dbReference type="SAM" id="Phobius"/>
    </source>
</evidence>
<evidence type="ECO:0000256" key="1">
    <source>
        <dbReference type="SAM" id="MobiDB-lite"/>
    </source>
</evidence>
<dbReference type="Gene3D" id="1.20.1250.20">
    <property type="entry name" value="MFS general substrate transporter like domains"/>
    <property type="match status" value="1"/>
</dbReference>
<keyword evidence="2" id="KW-0472">Membrane</keyword>
<dbReference type="Proteomes" id="UP000291289">
    <property type="component" value="Unassembled WGS sequence"/>
</dbReference>
<feature type="compositionally biased region" description="Polar residues" evidence="1">
    <location>
        <begin position="44"/>
        <end position="61"/>
    </location>
</feature>
<feature type="transmembrane region" description="Helical" evidence="2">
    <location>
        <begin position="207"/>
        <end position="229"/>
    </location>
</feature>
<feature type="transmembrane region" description="Helical" evidence="2">
    <location>
        <begin position="122"/>
        <end position="145"/>
    </location>
</feature>
<name>A0A4R0QYL3_9BIFI</name>
<keyword evidence="4" id="KW-1185">Reference proteome</keyword>
<evidence type="ECO:0000313" key="3">
    <source>
        <dbReference type="EMBL" id="TCD54741.1"/>
    </source>
</evidence>
<protein>
    <submittedName>
        <fullName evidence="3">Uncharacterized protein</fullName>
    </submittedName>
</protein>
<feature type="region of interest" description="Disordered" evidence="1">
    <location>
        <begin position="1"/>
        <end position="91"/>
    </location>
</feature>
<gene>
    <name evidence="3" type="ORF">EJ419_01155</name>
</gene>
<dbReference type="OrthoDB" id="3242741at2"/>
<sequence>MANRAERRAQAKRQRRGQAEPQPGTTRSREGLLDEQSLQERSVRLQNKSKGAWVPTSSTLQAEDDSDVIPSADPKVRAASNEQRATKKERKLRERAMKELLREEKEREKEAGRSAFARSPRWWGSLCAWVVAGISLIAAIAFFVTNHHARGAASIVVFVIALIALAIIARTEPENEIEELARQDRMDDIRQAQNAGQRKAQAHSLSWWVRVLNWILIVVSALAFMSLLFWTASVWVIMGIAIAFGVGVLNLFIVARPSDENPHLDQYGTAL</sequence>
<keyword evidence="2" id="KW-0812">Transmembrane</keyword>
<reference evidence="3 4" key="1">
    <citation type="submission" date="2018-12" db="EMBL/GenBank/DDBJ databases">
        <title>Alloscrdovia theropitheci sp. nov: a novel taxon from the feces of the bleeding-herat monkey (Theropithecus geleda).</title>
        <authorList>
            <person name="Modesto M."/>
        </authorList>
    </citation>
    <scope>NUCLEOTIDE SEQUENCE [LARGE SCALE GENOMIC DNA]</scope>
    <source>
        <strain evidence="3 4">GLDI4/2</strain>
    </source>
</reference>
<accession>A0A4R0QYL3</accession>
<comment type="caution">
    <text evidence="3">The sequence shown here is derived from an EMBL/GenBank/DDBJ whole genome shotgun (WGS) entry which is preliminary data.</text>
</comment>
<dbReference type="InterPro" id="IPR036259">
    <property type="entry name" value="MFS_trans_sf"/>
</dbReference>